<evidence type="ECO:0000313" key="3">
    <source>
        <dbReference type="Proteomes" id="UP000019754"/>
    </source>
</evidence>
<gene>
    <name evidence="2" type="ORF">D641_0110000</name>
</gene>
<evidence type="ECO:0000313" key="2">
    <source>
        <dbReference type="EMBL" id="EYT48962.1"/>
    </source>
</evidence>
<feature type="region of interest" description="Disordered" evidence="1">
    <location>
        <begin position="40"/>
        <end position="64"/>
    </location>
</feature>
<dbReference type="OrthoDB" id="4793552at2"/>
<name>A0A022KW19_9MICO</name>
<dbReference type="STRING" id="1249481.D641_0110000"/>
<keyword evidence="3" id="KW-1185">Reference proteome</keyword>
<proteinExistence type="predicted"/>
<sequence>MVERFRSVVGIPLHLALIALLVTVLLGLQLAYALDTGTSSRVRTGSTSIDGPAGPGKNQAGRPVVTESTLGPEVQRLIDSGTILQMVSFDATRCLREQGIPDSVLIMEEVAWGIEETPGWLLVHGPMDRETLRSAGGTVSATVVLPQCGASEQGEPTDNLLWTGQVMVGRV</sequence>
<evidence type="ECO:0000256" key="1">
    <source>
        <dbReference type="SAM" id="MobiDB-lite"/>
    </source>
</evidence>
<dbReference type="AlphaFoldDB" id="A0A022KW19"/>
<dbReference type="EMBL" id="AORC01000011">
    <property type="protein sequence ID" value="EYT48962.1"/>
    <property type="molecule type" value="Genomic_DNA"/>
</dbReference>
<reference evidence="2 3" key="1">
    <citation type="journal article" date="2013" name="Genome Announc.">
        <title>Draft genome sequence of an Actinobacterium, Brachybacterium muris strain UCD-AY4.</title>
        <authorList>
            <person name="Lo J.R."/>
            <person name="Lang J.M."/>
            <person name="Darling A.E."/>
            <person name="Eisen J.A."/>
            <person name="Coil D.A."/>
        </authorList>
    </citation>
    <scope>NUCLEOTIDE SEQUENCE [LARGE SCALE GENOMIC DNA]</scope>
    <source>
        <strain evidence="2 3">UCD-AY4</strain>
    </source>
</reference>
<dbReference type="HOGENOM" id="CLU_1560024_0_0_11"/>
<accession>A0A022KW19</accession>
<protein>
    <submittedName>
        <fullName evidence="2">Uncharacterized protein</fullName>
    </submittedName>
</protein>
<organism evidence="2 3">
    <name type="scientific">Brachybacterium muris UCD-AY4</name>
    <dbReference type="NCBI Taxonomy" id="1249481"/>
    <lineage>
        <taxon>Bacteria</taxon>
        <taxon>Bacillati</taxon>
        <taxon>Actinomycetota</taxon>
        <taxon>Actinomycetes</taxon>
        <taxon>Micrococcales</taxon>
        <taxon>Dermabacteraceae</taxon>
        <taxon>Brachybacterium</taxon>
    </lineage>
</organism>
<comment type="caution">
    <text evidence="2">The sequence shown here is derived from an EMBL/GenBank/DDBJ whole genome shotgun (WGS) entry which is preliminary data.</text>
</comment>
<dbReference type="Proteomes" id="UP000019754">
    <property type="component" value="Unassembled WGS sequence"/>
</dbReference>